<dbReference type="EMBL" id="MJMN01000014">
    <property type="protein sequence ID" value="OMG86569.1"/>
    <property type="molecule type" value="Genomic_DNA"/>
</dbReference>
<evidence type="ECO:0000256" key="2">
    <source>
        <dbReference type="ARBA" id="ARBA00005318"/>
    </source>
</evidence>
<dbReference type="GO" id="GO:0015627">
    <property type="term" value="C:type II protein secretion system complex"/>
    <property type="evidence" value="ECO:0007669"/>
    <property type="project" value="InterPro"/>
</dbReference>
<organism evidence="12 13">
    <name type="scientific">Alcaligenes xylosoxydans xylosoxydans</name>
    <name type="common">Achromobacter xylosoxidans</name>
    <dbReference type="NCBI Taxonomy" id="85698"/>
    <lineage>
        <taxon>Bacteria</taxon>
        <taxon>Pseudomonadati</taxon>
        <taxon>Pseudomonadota</taxon>
        <taxon>Betaproteobacteria</taxon>
        <taxon>Burkholderiales</taxon>
        <taxon>Alcaligenaceae</taxon>
        <taxon>Achromobacter</taxon>
    </lineage>
</organism>
<keyword evidence="4" id="KW-1003">Cell membrane</keyword>
<gene>
    <name evidence="12" type="ORF">BIZ92_25530</name>
</gene>
<evidence type="ECO:0000256" key="7">
    <source>
        <dbReference type="ARBA" id="ARBA00022927"/>
    </source>
</evidence>
<evidence type="ECO:0000256" key="5">
    <source>
        <dbReference type="ARBA" id="ARBA00022519"/>
    </source>
</evidence>
<dbReference type="Pfam" id="PF12693">
    <property type="entry name" value="GspL_C"/>
    <property type="match status" value="1"/>
</dbReference>
<evidence type="ECO:0000256" key="1">
    <source>
        <dbReference type="ARBA" id="ARBA00004533"/>
    </source>
</evidence>
<evidence type="ECO:0000256" key="9">
    <source>
        <dbReference type="ARBA" id="ARBA00023136"/>
    </source>
</evidence>
<dbReference type="NCBIfam" id="TIGR01709">
    <property type="entry name" value="typeII_sec_gspL"/>
    <property type="match status" value="1"/>
</dbReference>
<dbReference type="GO" id="GO:0015628">
    <property type="term" value="P:protein secretion by the type II secretion system"/>
    <property type="evidence" value="ECO:0007669"/>
    <property type="project" value="InterPro"/>
</dbReference>
<keyword evidence="9" id="KW-0472">Membrane</keyword>
<accession>A0A1R1JT42</accession>
<evidence type="ECO:0000313" key="12">
    <source>
        <dbReference type="EMBL" id="OMG86569.1"/>
    </source>
</evidence>
<proteinExistence type="inferred from homology"/>
<comment type="subcellular location">
    <subcellularLocation>
        <location evidence="1">Cell inner membrane</location>
    </subcellularLocation>
</comment>
<keyword evidence="8" id="KW-1133">Transmembrane helix</keyword>
<evidence type="ECO:0000256" key="4">
    <source>
        <dbReference type="ARBA" id="ARBA00022475"/>
    </source>
</evidence>
<keyword evidence="5" id="KW-0997">Cell inner membrane</keyword>
<evidence type="ECO:0000259" key="11">
    <source>
        <dbReference type="Pfam" id="PF12693"/>
    </source>
</evidence>
<evidence type="ECO:0000256" key="10">
    <source>
        <dbReference type="SAM" id="MobiDB-lite"/>
    </source>
</evidence>
<dbReference type="GO" id="GO:0005886">
    <property type="term" value="C:plasma membrane"/>
    <property type="evidence" value="ECO:0007669"/>
    <property type="project" value="UniProtKB-SubCell"/>
</dbReference>
<dbReference type="AlphaFoldDB" id="A0A1R1JT42"/>
<dbReference type="Gene3D" id="3.30.420.380">
    <property type="match status" value="1"/>
</dbReference>
<evidence type="ECO:0000256" key="8">
    <source>
        <dbReference type="ARBA" id="ARBA00022989"/>
    </source>
</evidence>
<comment type="caution">
    <text evidence="12">The sequence shown here is derived from an EMBL/GenBank/DDBJ whole genome shotgun (WGS) entry which is preliminary data.</text>
</comment>
<evidence type="ECO:0000313" key="13">
    <source>
        <dbReference type="Proteomes" id="UP000187251"/>
    </source>
</evidence>
<feature type="domain" description="GspL periplasmic" evidence="11">
    <location>
        <begin position="246"/>
        <end position="353"/>
    </location>
</feature>
<dbReference type="Proteomes" id="UP000187251">
    <property type="component" value="Unassembled WGS sequence"/>
</dbReference>
<dbReference type="InterPro" id="IPR043129">
    <property type="entry name" value="ATPase_NBD"/>
</dbReference>
<keyword evidence="3" id="KW-0813">Transport</keyword>
<dbReference type="InterPro" id="IPR025691">
    <property type="entry name" value="GspL_pp_dom"/>
</dbReference>
<comment type="similarity">
    <text evidence="2">Belongs to the GSP L family.</text>
</comment>
<evidence type="ECO:0000256" key="3">
    <source>
        <dbReference type="ARBA" id="ARBA00022448"/>
    </source>
</evidence>
<dbReference type="GO" id="GO:0009276">
    <property type="term" value="C:Gram-negative-bacterium-type cell wall"/>
    <property type="evidence" value="ECO:0007669"/>
    <property type="project" value="InterPro"/>
</dbReference>
<sequence>MASIRVLLPPLRILAADTPLPLAVQEKAGWRRQAPLALAELGRRWPGARVTAFLHPEDLTLTSVSLPPLTRARLRIAVEGAIEPLALGDPDTLRIGHGARDADGWVAVAWVDAQAAADAQSLLGASGLSLAAFAPTPLWLPETASGWTLYCLDGYLVARQPDGRGALYALEMADGDAPSTLARTLGADAAACAAAARQWIGAAPARWLGDAPGPVLPEAACGVMAQIPWSIGTTADGHAAAGAWGWGRATALAMAAAAVWMAGLAWQAARLEHGAQALRQQQAQALRQVFPSITTVVDPLAQARRQLAARRADSGDDWRELGFLLRAAREHMAFAAGDVRAWRYEAGGLELDMPPADRRGTPDATADGKPVAAPGWVQAARQAGLAVQATATGWRLRRAPADAEARKAERS</sequence>
<dbReference type="InterPro" id="IPR007812">
    <property type="entry name" value="T2SS_protein-GspL"/>
</dbReference>
<dbReference type="OrthoDB" id="7022366at2"/>
<feature type="region of interest" description="Disordered" evidence="10">
    <location>
        <begin position="353"/>
        <end position="372"/>
    </location>
</feature>
<dbReference type="SUPFAM" id="SSF53067">
    <property type="entry name" value="Actin-like ATPase domain"/>
    <property type="match status" value="1"/>
</dbReference>
<keyword evidence="7" id="KW-0653">Protein transport</keyword>
<name>A0A1R1JT42_ALCXX</name>
<evidence type="ECO:0000256" key="6">
    <source>
        <dbReference type="ARBA" id="ARBA00022692"/>
    </source>
</evidence>
<keyword evidence="6" id="KW-0812">Transmembrane</keyword>
<reference evidence="12 13" key="1">
    <citation type="submission" date="2016-09" db="EMBL/GenBank/DDBJ databases">
        <title>Phylogenomics of Achromobacter.</title>
        <authorList>
            <person name="Jeukens J."/>
            <person name="Freschi L."/>
            <person name="Vincent A.T."/>
            <person name="Emond-Rheault J.-G."/>
            <person name="Kukavica-Ibrulj I."/>
            <person name="Charette S.J."/>
            <person name="Levesque R.C."/>
        </authorList>
    </citation>
    <scope>NUCLEOTIDE SEQUENCE [LARGE SCALE GENOMIC DNA]</scope>
    <source>
        <strain evidence="12 13">AUS488</strain>
    </source>
</reference>
<dbReference type="RefSeq" id="WP_076412129.1">
    <property type="nucleotide sequence ID" value="NZ_MJMN01000014.1"/>
</dbReference>
<protein>
    <recommendedName>
        <fullName evidence="11">GspL periplasmic domain-containing protein</fullName>
    </recommendedName>
</protein>